<dbReference type="SUPFAM" id="SSF53335">
    <property type="entry name" value="S-adenosyl-L-methionine-dependent methyltransferases"/>
    <property type="match status" value="1"/>
</dbReference>
<dbReference type="PANTHER" id="PTHR43591:SF50">
    <property type="entry name" value="METHYLTRANSFERASE DOMAIN-CONTAINING PROTEIN-RELATED"/>
    <property type="match status" value="1"/>
</dbReference>
<reference evidence="3" key="1">
    <citation type="submission" date="2020-01" db="EMBL/GenBank/DDBJ databases">
        <authorList>
            <consortium name="DOE Joint Genome Institute"/>
            <person name="Haridas S."/>
            <person name="Albert R."/>
            <person name="Binder M."/>
            <person name="Bloem J."/>
            <person name="Labutti K."/>
            <person name="Salamov A."/>
            <person name="Andreopoulos B."/>
            <person name="Baker S.E."/>
            <person name="Barry K."/>
            <person name="Bills G."/>
            <person name="Bluhm B.H."/>
            <person name="Cannon C."/>
            <person name="Castanera R."/>
            <person name="Culley D.E."/>
            <person name="Daum C."/>
            <person name="Ezra D."/>
            <person name="Gonzalez J.B."/>
            <person name="Henrissat B."/>
            <person name="Kuo A."/>
            <person name="Liang C."/>
            <person name="Lipzen A."/>
            <person name="Lutzoni F."/>
            <person name="Magnuson J."/>
            <person name="Mondo S."/>
            <person name="Nolan M."/>
            <person name="Ohm R."/>
            <person name="Pangilinan J."/>
            <person name="Park H.-J."/>
            <person name="Ramirez L."/>
            <person name="Alfaro M."/>
            <person name="Sun H."/>
            <person name="Tritt A."/>
            <person name="Yoshinaga Y."/>
            <person name="Zwiers L.-H."/>
            <person name="Turgeon B.G."/>
            <person name="Goodwin S.B."/>
            <person name="Spatafora J.W."/>
            <person name="Crous P.W."/>
            <person name="Grigoriev I.V."/>
        </authorList>
    </citation>
    <scope>NUCLEOTIDE SEQUENCE</scope>
    <source>
        <strain evidence="3">CBS 342.82</strain>
    </source>
</reference>
<proteinExistence type="predicted"/>
<evidence type="ECO:0000313" key="3">
    <source>
        <dbReference type="RefSeq" id="XP_033461970.1"/>
    </source>
</evidence>
<dbReference type="CDD" id="cd02440">
    <property type="entry name" value="AdoMet_MTases"/>
    <property type="match status" value="1"/>
</dbReference>
<dbReference type="AlphaFoldDB" id="A0A6J3MBC3"/>
<feature type="domain" description="Methyltransferase" evidence="1">
    <location>
        <begin position="76"/>
        <end position="176"/>
    </location>
</feature>
<dbReference type="PANTHER" id="PTHR43591">
    <property type="entry name" value="METHYLTRANSFERASE"/>
    <property type="match status" value="1"/>
</dbReference>
<dbReference type="InterPro" id="IPR029063">
    <property type="entry name" value="SAM-dependent_MTases_sf"/>
</dbReference>
<dbReference type="InterPro" id="IPR041698">
    <property type="entry name" value="Methyltransf_25"/>
</dbReference>
<dbReference type="GeneID" id="54358871"/>
<reference evidence="3" key="3">
    <citation type="submission" date="2025-08" db="UniProtKB">
        <authorList>
            <consortium name="RefSeq"/>
        </authorList>
    </citation>
    <scope>IDENTIFICATION</scope>
    <source>
        <strain evidence="3">CBS 342.82</strain>
    </source>
</reference>
<name>A0A6J3MBC3_9PEZI</name>
<dbReference type="Proteomes" id="UP000504637">
    <property type="component" value="Unplaced"/>
</dbReference>
<dbReference type="OrthoDB" id="2013972at2759"/>
<organism evidence="3">
    <name type="scientific">Dissoconium aciculare CBS 342.82</name>
    <dbReference type="NCBI Taxonomy" id="1314786"/>
    <lineage>
        <taxon>Eukaryota</taxon>
        <taxon>Fungi</taxon>
        <taxon>Dikarya</taxon>
        <taxon>Ascomycota</taxon>
        <taxon>Pezizomycotina</taxon>
        <taxon>Dothideomycetes</taxon>
        <taxon>Dothideomycetidae</taxon>
        <taxon>Mycosphaerellales</taxon>
        <taxon>Dissoconiaceae</taxon>
        <taxon>Dissoconium</taxon>
    </lineage>
</organism>
<reference evidence="3" key="2">
    <citation type="submission" date="2020-04" db="EMBL/GenBank/DDBJ databases">
        <authorList>
            <consortium name="NCBI Genome Project"/>
        </authorList>
    </citation>
    <scope>NUCLEOTIDE SEQUENCE</scope>
    <source>
        <strain evidence="3">CBS 342.82</strain>
    </source>
</reference>
<dbReference type="RefSeq" id="XP_033461970.1">
    <property type="nucleotide sequence ID" value="XM_033601071.1"/>
</dbReference>
<dbReference type="Pfam" id="PF13649">
    <property type="entry name" value="Methyltransf_25"/>
    <property type="match status" value="1"/>
</dbReference>
<protein>
    <recommendedName>
        <fullName evidence="1">Methyltransferase domain-containing protein</fullName>
    </recommendedName>
</protein>
<dbReference type="Gene3D" id="3.40.50.150">
    <property type="entry name" value="Vaccinia Virus protein VP39"/>
    <property type="match status" value="1"/>
</dbReference>
<gene>
    <name evidence="3" type="ORF">K489DRAFT_315204</name>
</gene>
<accession>A0A6J3MBC3</accession>
<evidence type="ECO:0000259" key="1">
    <source>
        <dbReference type="Pfam" id="PF13649"/>
    </source>
</evidence>
<keyword evidence="2" id="KW-1185">Reference proteome</keyword>
<sequence>MASSSNSLHSEYHHESLLRDPYEIHNGRRYLREVPYPLPCDLPEMQRQNLRTLLGCKIFGRAVCSPNFGREAPARILEVGCGTGYWSAMCHDYLSRSQGARNVAFTGLDIAPVAPDLNRSGMKWKFVQHDLRRVPLPFDDGEFDLVMIKDISMTLSFGQPYQQFISECVRILRYGGSIEVWESDHIIRSLLPHPPPAPNRNPQERDLAEKTATYCLTHSTPFAPAQNRYIRQANAWMAIALDRRKLTPTPCAGIMQMLSQEPTLSAIGCRRIAVPLNELSWERGMSRTNSLEPHDSPMSTESRMKGRLANQQLTEEQCALRQTALVTVIQMIESLELVLRDASGYGSEEWSHWWTAMMASLADPNSCSLNGESLELGAWWATKQYSEY</sequence>
<evidence type="ECO:0000313" key="2">
    <source>
        <dbReference type="Proteomes" id="UP000504637"/>
    </source>
</evidence>